<evidence type="ECO:0000313" key="2">
    <source>
        <dbReference type="EMBL" id="EDW02404.1"/>
    </source>
</evidence>
<dbReference type="OrthoDB" id="6346242at2759"/>
<dbReference type="AlphaFoldDB" id="B4J8W4"/>
<dbReference type="EMBL" id="CH916367">
    <property type="protein sequence ID" value="EDW02404.1"/>
    <property type="molecule type" value="Genomic_DNA"/>
</dbReference>
<dbReference type="GO" id="GO:0035317">
    <property type="term" value="P:imaginal disc-derived wing hair organization"/>
    <property type="evidence" value="ECO:0007669"/>
    <property type="project" value="EnsemblMetazoa"/>
</dbReference>
<name>B4J8W4_DROGR</name>
<feature type="compositionally biased region" description="Acidic residues" evidence="1">
    <location>
        <begin position="63"/>
        <end position="73"/>
    </location>
</feature>
<sequence>MVSPGSRAVVNAGEDLSDAESDKTLTHSQSNELNGVRGSSTTMSSYSSEDEQRRGHSTCGGSSDEETNAEDMWESGAESIETHSVLYKMIRKS</sequence>
<reference evidence="2 3" key="1">
    <citation type="journal article" date="2007" name="Nature">
        <title>Evolution of genes and genomes on the Drosophila phylogeny.</title>
        <authorList>
            <consortium name="Drosophila 12 Genomes Consortium"/>
            <person name="Clark A.G."/>
            <person name="Eisen M.B."/>
            <person name="Smith D.R."/>
            <person name="Bergman C.M."/>
            <person name="Oliver B."/>
            <person name="Markow T.A."/>
            <person name="Kaufman T.C."/>
            <person name="Kellis M."/>
            <person name="Gelbart W."/>
            <person name="Iyer V.N."/>
            <person name="Pollard D.A."/>
            <person name="Sackton T.B."/>
            <person name="Larracuente A.M."/>
            <person name="Singh N.D."/>
            <person name="Abad J.P."/>
            <person name="Abt D.N."/>
            <person name="Adryan B."/>
            <person name="Aguade M."/>
            <person name="Akashi H."/>
            <person name="Anderson W.W."/>
            <person name="Aquadro C.F."/>
            <person name="Ardell D.H."/>
            <person name="Arguello R."/>
            <person name="Artieri C.G."/>
            <person name="Barbash D.A."/>
            <person name="Barker D."/>
            <person name="Barsanti P."/>
            <person name="Batterham P."/>
            <person name="Batzoglou S."/>
            <person name="Begun D."/>
            <person name="Bhutkar A."/>
            <person name="Blanco E."/>
            <person name="Bosak S.A."/>
            <person name="Bradley R.K."/>
            <person name="Brand A.D."/>
            <person name="Brent M.R."/>
            <person name="Brooks A.N."/>
            <person name="Brown R.H."/>
            <person name="Butlin R.K."/>
            <person name="Caggese C."/>
            <person name="Calvi B.R."/>
            <person name="Bernardo de Carvalho A."/>
            <person name="Caspi A."/>
            <person name="Castrezana S."/>
            <person name="Celniker S.E."/>
            <person name="Chang J.L."/>
            <person name="Chapple C."/>
            <person name="Chatterji S."/>
            <person name="Chinwalla A."/>
            <person name="Civetta A."/>
            <person name="Clifton S.W."/>
            <person name="Comeron J.M."/>
            <person name="Costello J.C."/>
            <person name="Coyne J.A."/>
            <person name="Daub J."/>
            <person name="David R.G."/>
            <person name="Delcher A.L."/>
            <person name="Delehaunty K."/>
            <person name="Do C.B."/>
            <person name="Ebling H."/>
            <person name="Edwards K."/>
            <person name="Eickbush T."/>
            <person name="Evans J.D."/>
            <person name="Filipski A."/>
            <person name="Findeiss S."/>
            <person name="Freyhult E."/>
            <person name="Fulton L."/>
            <person name="Fulton R."/>
            <person name="Garcia A.C."/>
            <person name="Gardiner A."/>
            <person name="Garfield D.A."/>
            <person name="Garvin B.E."/>
            <person name="Gibson G."/>
            <person name="Gilbert D."/>
            <person name="Gnerre S."/>
            <person name="Godfrey J."/>
            <person name="Good R."/>
            <person name="Gotea V."/>
            <person name="Gravely B."/>
            <person name="Greenberg A.J."/>
            <person name="Griffiths-Jones S."/>
            <person name="Gross S."/>
            <person name="Guigo R."/>
            <person name="Gustafson E.A."/>
            <person name="Haerty W."/>
            <person name="Hahn M.W."/>
            <person name="Halligan D.L."/>
            <person name="Halpern A.L."/>
            <person name="Halter G.M."/>
            <person name="Han M.V."/>
            <person name="Heger A."/>
            <person name="Hillier L."/>
            <person name="Hinrichs A.S."/>
            <person name="Holmes I."/>
            <person name="Hoskins R.A."/>
            <person name="Hubisz M.J."/>
            <person name="Hultmark D."/>
            <person name="Huntley M.A."/>
            <person name="Jaffe D.B."/>
            <person name="Jagadeeshan S."/>
            <person name="Jeck W.R."/>
            <person name="Johnson J."/>
            <person name="Jones C.D."/>
            <person name="Jordan W.C."/>
            <person name="Karpen G.H."/>
            <person name="Kataoka E."/>
            <person name="Keightley P.D."/>
            <person name="Kheradpour P."/>
            <person name="Kirkness E.F."/>
            <person name="Koerich L.B."/>
            <person name="Kristiansen K."/>
            <person name="Kudrna D."/>
            <person name="Kulathinal R.J."/>
            <person name="Kumar S."/>
            <person name="Kwok R."/>
            <person name="Lander E."/>
            <person name="Langley C.H."/>
            <person name="Lapoint R."/>
            <person name="Lazzaro B.P."/>
            <person name="Lee S.J."/>
            <person name="Levesque L."/>
            <person name="Li R."/>
            <person name="Lin C.F."/>
            <person name="Lin M.F."/>
            <person name="Lindblad-Toh K."/>
            <person name="Llopart A."/>
            <person name="Long M."/>
            <person name="Low L."/>
            <person name="Lozovsky E."/>
            <person name="Lu J."/>
            <person name="Luo M."/>
            <person name="Machado C.A."/>
            <person name="Makalowski W."/>
            <person name="Marzo M."/>
            <person name="Matsuda M."/>
            <person name="Matzkin L."/>
            <person name="McAllister B."/>
            <person name="McBride C.S."/>
            <person name="McKernan B."/>
            <person name="McKernan K."/>
            <person name="Mendez-Lago M."/>
            <person name="Minx P."/>
            <person name="Mollenhauer M.U."/>
            <person name="Montooth K."/>
            <person name="Mount S.M."/>
            <person name="Mu X."/>
            <person name="Myers E."/>
            <person name="Negre B."/>
            <person name="Newfeld S."/>
            <person name="Nielsen R."/>
            <person name="Noor M.A."/>
            <person name="O'Grady P."/>
            <person name="Pachter L."/>
            <person name="Papaceit M."/>
            <person name="Parisi M.J."/>
            <person name="Parisi M."/>
            <person name="Parts L."/>
            <person name="Pedersen J.S."/>
            <person name="Pesole G."/>
            <person name="Phillippy A.M."/>
            <person name="Ponting C.P."/>
            <person name="Pop M."/>
            <person name="Porcelli D."/>
            <person name="Powell J.R."/>
            <person name="Prohaska S."/>
            <person name="Pruitt K."/>
            <person name="Puig M."/>
            <person name="Quesneville H."/>
            <person name="Ram K.R."/>
            <person name="Rand D."/>
            <person name="Rasmussen M.D."/>
            <person name="Reed L.K."/>
            <person name="Reenan R."/>
            <person name="Reily A."/>
            <person name="Remington K.A."/>
            <person name="Rieger T.T."/>
            <person name="Ritchie M.G."/>
            <person name="Robin C."/>
            <person name="Rogers Y.H."/>
            <person name="Rohde C."/>
            <person name="Rozas J."/>
            <person name="Rubenfield M.J."/>
            <person name="Ruiz A."/>
            <person name="Russo S."/>
            <person name="Salzberg S.L."/>
            <person name="Sanchez-Gracia A."/>
            <person name="Saranga D.J."/>
            <person name="Sato H."/>
            <person name="Schaeffer S.W."/>
            <person name="Schatz M.C."/>
            <person name="Schlenke T."/>
            <person name="Schwartz R."/>
            <person name="Segarra C."/>
            <person name="Singh R.S."/>
            <person name="Sirot L."/>
            <person name="Sirota M."/>
            <person name="Sisneros N.B."/>
            <person name="Smith C.D."/>
            <person name="Smith T.F."/>
            <person name="Spieth J."/>
            <person name="Stage D.E."/>
            <person name="Stark A."/>
            <person name="Stephan W."/>
            <person name="Strausberg R.L."/>
            <person name="Strempel S."/>
            <person name="Sturgill D."/>
            <person name="Sutton G."/>
            <person name="Sutton G.G."/>
            <person name="Tao W."/>
            <person name="Teichmann S."/>
            <person name="Tobari Y.N."/>
            <person name="Tomimura Y."/>
            <person name="Tsolas J.M."/>
            <person name="Valente V.L."/>
            <person name="Venter E."/>
            <person name="Venter J.C."/>
            <person name="Vicario S."/>
            <person name="Vieira F.G."/>
            <person name="Vilella A.J."/>
            <person name="Villasante A."/>
            <person name="Walenz B."/>
            <person name="Wang J."/>
            <person name="Wasserman M."/>
            <person name="Watts T."/>
            <person name="Wilson D."/>
            <person name="Wilson R.K."/>
            <person name="Wing R.A."/>
            <person name="Wolfner M.F."/>
            <person name="Wong A."/>
            <person name="Wong G.K."/>
            <person name="Wu C.I."/>
            <person name="Wu G."/>
            <person name="Yamamoto D."/>
            <person name="Yang H.P."/>
            <person name="Yang S.P."/>
            <person name="Yorke J.A."/>
            <person name="Yoshida K."/>
            <person name="Zdobnov E."/>
            <person name="Zhang P."/>
            <person name="Zhang Y."/>
            <person name="Zimin A.V."/>
            <person name="Baldwin J."/>
            <person name="Abdouelleil A."/>
            <person name="Abdulkadir J."/>
            <person name="Abebe A."/>
            <person name="Abera B."/>
            <person name="Abreu J."/>
            <person name="Acer S.C."/>
            <person name="Aftuck L."/>
            <person name="Alexander A."/>
            <person name="An P."/>
            <person name="Anderson E."/>
            <person name="Anderson S."/>
            <person name="Arachi H."/>
            <person name="Azer M."/>
            <person name="Bachantsang P."/>
            <person name="Barry A."/>
            <person name="Bayul T."/>
            <person name="Berlin A."/>
            <person name="Bessette D."/>
            <person name="Bloom T."/>
            <person name="Blye J."/>
            <person name="Boguslavskiy L."/>
            <person name="Bonnet C."/>
            <person name="Boukhgalter B."/>
            <person name="Bourzgui I."/>
            <person name="Brown A."/>
            <person name="Cahill P."/>
            <person name="Channer S."/>
            <person name="Cheshatsang Y."/>
            <person name="Chuda L."/>
            <person name="Citroen M."/>
            <person name="Collymore A."/>
            <person name="Cooke P."/>
            <person name="Costello M."/>
            <person name="D'Aco K."/>
            <person name="Daza R."/>
            <person name="De Haan G."/>
            <person name="DeGray S."/>
            <person name="DeMaso C."/>
            <person name="Dhargay N."/>
            <person name="Dooley K."/>
            <person name="Dooley E."/>
            <person name="Doricent M."/>
            <person name="Dorje P."/>
            <person name="Dorjee K."/>
            <person name="Dupes A."/>
            <person name="Elong R."/>
            <person name="Falk J."/>
            <person name="Farina A."/>
            <person name="Faro S."/>
            <person name="Ferguson D."/>
            <person name="Fisher S."/>
            <person name="Foley C.D."/>
            <person name="Franke A."/>
            <person name="Friedrich D."/>
            <person name="Gadbois L."/>
            <person name="Gearin G."/>
            <person name="Gearin C.R."/>
            <person name="Giannoukos G."/>
            <person name="Goode T."/>
            <person name="Graham J."/>
            <person name="Grandbois E."/>
            <person name="Grewal S."/>
            <person name="Gyaltsen K."/>
            <person name="Hafez N."/>
            <person name="Hagos B."/>
            <person name="Hall J."/>
            <person name="Henson C."/>
            <person name="Hollinger A."/>
            <person name="Honan T."/>
            <person name="Huard M.D."/>
            <person name="Hughes L."/>
            <person name="Hurhula B."/>
            <person name="Husby M.E."/>
            <person name="Kamat A."/>
            <person name="Kanga B."/>
            <person name="Kashin S."/>
            <person name="Khazanovich D."/>
            <person name="Kisner P."/>
            <person name="Lance K."/>
            <person name="Lara M."/>
            <person name="Lee W."/>
            <person name="Lennon N."/>
            <person name="Letendre F."/>
            <person name="LeVine R."/>
            <person name="Lipovsky A."/>
            <person name="Liu X."/>
            <person name="Liu J."/>
            <person name="Liu S."/>
            <person name="Lokyitsang T."/>
            <person name="Lokyitsang Y."/>
            <person name="Lubonja R."/>
            <person name="Lui A."/>
            <person name="MacDonald P."/>
            <person name="Magnisalis V."/>
            <person name="Maru K."/>
            <person name="Matthews C."/>
            <person name="McCusker W."/>
            <person name="McDonough S."/>
            <person name="Mehta T."/>
            <person name="Meldrim J."/>
            <person name="Meneus L."/>
            <person name="Mihai O."/>
            <person name="Mihalev A."/>
            <person name="Mihova T."/>
            <person name="Mittelman R."/>
            <person name="Mlenga V."/>
            <person name="Montmayeur A."/>
            <person name="Mulrain L."/>
            <person name="Navidi A."/>
            <person name="Naylor J."/>
            <person name="Negash T."/>
            <person name="Nguyen T."/>
            <person name="Nguyen N."/>
            <person name="Nicol R."/>
            <person name="Norbu C."/>
            <person name="Norbu N."/>
            <person name="Novod N."/>
            <person name="O'Neill B."/>
            <person name="Osman S."/>
            <person name="Markiewicz E."/>
            <person name="Oyono O.L."/>
            <person name="Patti C."/>
            <person name="Phunkhang P."/>
            <person name="Pierre F."/>
            <person name="Priest M."/>
            <person name="Raghuraman S."/>
            <person name="Rege F."/>
            <person name="Reyes R."/>
            <person name="Rise C."/>
            <person name="Rogov P."/>
            <person name="Ross K."/>
            <person name="Ryan E."/>
            <person name="Settipalli S."/>
            <person name="Shea T."/>
            <person name="Sherpa N."/>
            <person name="Shi L."/>
            <person name="Shih D."/>
            <person name="Sparrow T."/>
            <person name="Spaulding J."/>
            <person name="Stalker J."/>
            <person name="Stange-Thomann N."/>
            <person name="Stavropoulos S."/>
            <person name="Stone C."/>
            <person name="Strader C."/>
            <person name="Tesfaye S."/>
            <person name="Thomson T."/>
            <person name="Thoulutsang Y."/>
            <person name="Thoulutsang D."/>
            <person name="Topham K."/>
            <person name="Topping I."/>
            <person name="Tsamla T."/>
            <person name="Vassiliev H."/>
            <person name="Vo A."/>
            <person name="Wangchuk T."/>
            <person name="Wangdi T."/>
            <person name="Weiand M."/>
            <person name="Wilkinson J."/>
            <person name="Wilson A."/>
            <person name="Yadav S."/>
            <person name="Young G."/>
            <person name="Yu Q."/>
            <person name="Zembek L."/>
            <person name="Zhong D."/>
            <person name="Zimmer A."/>
            <person name="Zwirko Z."/>
            <person name="Jaffe D.B."/>
            <person name="Alvarez P."/>
            <person name="Brockman W."/>
            <person name="Butler J."/>
            <person name="Chin C."/>
            <person name="Gnerre S."/>
            <person name="Grabherr M."/>
            <person name="Kleber M."/>
            <person name="Mauceli E."/>
            <person name="MacCallum I."/>
        </authorList>
    </citation>
    <scope>NUCLEOTIDE SEQUENCE [LARGE SCALE GENOMIC DNA]</scope>
    <source>
        <strain evidence="3">Tucson 15287-2541.00</strain>
    </source>
</reference>
<keyword evidence="3" id="KW-1185">Reference proteome</keyword>
<evidence type="ECO:0000313" key="3">
    <source>
        <dbReference type="Proteomes" id="UP000001070"/>
    </source>
</evidence>
<dbReference type="GO" id="GO:0035017">
    <property type="term" value="P:cuticle pattern formation"/>
    <property type="evidence" value="ECO:0007669"/>
    <property type="project" value="EnsemblMetazoa"/>
</dbReference>
<accession>B4J8W4</accession>
<gene>
    <name evidence="2" type="primary">Dgri\GH21973</name>
    <name evidence="2" type="ORF">Dgri_GH21973</name>
</gene>
<dbReference type="HOGENOM" id="CLU_2401945_0_0_1"/>
<evidence type="ECO:0000256" key="1">
    <source>
        <dbReference type="SAM" id="MobiDB-lite"/>
    </source>
</evidence>
<dbReference type="Proteomes" id="UP000001070">
    <property type="component" value="Unassembled WGS sequence"/>
</dbReference>
<organism evidence="3">
    <name type="scientific">Drosophila grimshawi</name>
    <name type="common">Hawaiian fruit fly</name>
    <name type="synonym">Idiomyia grimshawi</name>
    <dbReference type="NCBI Taxonomy" id="7222"/>
    <lineage>
        <taxon>Eukaryota</taxon>
        <taxon>Metazoa</taxon>
        <taxon>Ecdysozoa</taxon>
        <taxon>Arthropoda</taxon>
        <taxon>Hexapoda</taxon>
        <taxon>Insecta</taxon>
        <taxon>Pterygota</taxon>
        <taxon>Neoptera</taxon>
        <taxon>Endopterygota</taxon>
        <taxon>Diptera</taxon>
        <taxon>Brachycera</taxon>
        <taxon>Muscomorpha</taxon>
        <taxon>Ephydroidea</taxon>
        <taxon>Drosophilidae</taxon>
        <taxon>Drosophila</taxon>
        <taxon>Hawaiian Drosophila</taxon>
    </lineage>
</organism>
<proteinExistence type="predicted"/>
<dbReference type="GO" id="GO:0005938">
    <property type="term" value="C:cell cortex"/>
    <property type="evidence" value="ECO:0007669"/>
    <property type="project" value="EnsemblMetazoa"/>
</dbReference>
<feature type="region of interest" description="Disordered" evidence="1">
    <location>
        <begin position="1"/>
        <end position="82"/>
    </location>
</feature>
<dbReference type="InParanoid" id="B4J8W4"/>
<dbReference type="GO" id="GO:0048800">
    <property type="term" value="P:antennal morphogenesis"/>
    <property type="evidence" value="ECO:0007669"/>
    <property type="project" value="EnsemblMetazoa"/>
</dbReference>
<dbReference type="STRING" id="7222.B4J8W4"/>
<dbReference type="PANTHER" id="PTHR39387:SF1">
    <property type="entry name" value="SHAVENOID, ISOFORM B"/>
    <property type="match status" value="1"/>
</dbReference>
<dbReference type="eggNOG" id="ENOG502QT9X">
    <property type="taxonomic scope" value="Eukaryota"/>
</dbReference>
<protein>
    <submittedName>
        <fullName evidence="2">GH21973</fullName>
    </submittedName>
</protein>
<dbReference type="PANTHER" id="PTHR39387">
    <property type="entry name" value="SHAVENOID, ISOFORM B"/>
    <property type="match status" value="1"/>
</dbReference>